<accession>A0ABD0PVP7</accession>
<keyword evidence="1" id="KW-1133">Transmembrane helix</keyword>
<dbReference type="InterPro" id="IPR007567">
    <property type="entry name" value="Mid2_dom"/>
</dbReference>
<dbReference type="Pfam" id="PF04478">
    <property type="entry name" value="Mid2"/>
    <property type="match status" value="1"/>
</dbReference>
<organism evidence="3 4">
    <name type="scientific">Cirrhinus mrigala</name>
    <name type="common">Mrigala</name>
    <dbReference type="NCBI Taxonomy" id="683832"/>
    <lineage>
        <taxon>Eukaryota</taxon>
        <taxon>Metazoa</taxon>
        <taxon>Chordata</taxon>
        <taxon>Craniata</taxon>
        <taxon>Vertebrata</taxon>
        <taxon>Euteleostomi</taxon>
        <taxon>Actinopterygii</taxon>
        <taxon>Neopterygii</taxon>
        <taxon>Teleostei</taxon>
        <taxon>Ostariophysi</taxon>
        <taxon>Cypriniformes</taxon>
        <taxon>Cyprinidae</taxon>
        <taxon>Labeoninae</taxon>
        <taxon>Labeonini</taxon>
        <taxon>Cirrhinus</taxon>
    </lineage>
</organism>
<dbReference type="Proteomes" id="UP001529510">
    <property type="component" value="Unassembled WGS sequence"/>
</dbReference>
<evidence type="ECO:0000259" key="2">
    <source>
        <dbReference type="Pfam" id="PF04478"/>
    </source>
</evidence>
<feature type="transmembrane region" description="Helical" evidence="1">
    <location>
        <begin position="18"/>
        <end position="42"/>
    </location>
</feature>
<feature type="domain" description="Mid2" evidence="2">
    <location>
        <begin position="15"/>
        <end position="50"/>
    </location>
</feature>
<reference evidence="3 4" key="1">
    <citation type="submission" date="2024-05" db="EMBL/GenBank/DDBJ databases">
        <title>Genome sequencing and assembly of Indian major carp, Cirrhinus mrigala (Hamilton, 1822).</title>
        <authorList>
            <person name="Mohindra V."/>
            <person name="Chowdhury L.M."/>
            <person name="Lal K."/>
            <person name="Jena J.K."/>
        </authorList>
    </citation>
    <scope>NUCLEOTIDE SEQUENCE [LARGE SCALE GENOMIC DNA]</scope>
    <source>
        <strain evidence="3">CM1030</strain>
        <tissue evidence="3">Blood</tissue>
    </source>
</reference>
<name>A0ABD0PVP7_CIRMR</name>
<dbReference type="EMBL" id="JAMKFB020000013">
    <property type="protein sequence ID" value="KAL0177498.1"/>
    <property type="molecule type" value="Genomic_DNA"/>
</dbReference>
<evidence type="ECO:0000256" key="1">
    <source>
        <dbReference type="SAM" id="Phobius"/>
    </source>
</evidence>
<gene>
    <name evidence="3" type="ORF">M9458_026392</name>
</gene>
<evidence type="ECO:0000313" key="3">
    <source>
        <dbReference type="EMBL" id="KAL0177498.1"/>
    </source>
</evidence>
<proteinExistence type="predicted"/>
<evidence type="ECO:0000313" key="4">
    <source>
        <dbReference type="Proteomes" id="UP001529510"/>
    </source>
</evidence>
<keyword evidence="1" id="KW-0472">Membrane</keyword>
<sequence length="101" mass="11573">VNRTDLQVAQTMEDKKSFILGLVLGIGIPLLLLLLLAALACFCCCSRKKTMSGDIPHLLPEYIQEQFNPPFNFDDPSLQYITHVSPRILDNLTPRQKRRYR</sequence>
<dbReference type="AlphaFoldDB" id="A0ABD0PVP7"/>
<protein>
    <recommendedName>
        <fullName evidence="2">Mid2 domain-containing protein</fullName>
    </recommendedName>
</protein>
<keyword evidence="4" id="KW-1185">Reference proteome</keyword>
<keyword evidence="1" id="KW-0812">Transmembrane</keyword>
<comment type="caution">
    <text evidence="3">The sequence shown here is derived from an EMBL/GenBank/DDBJ whole genome shotgun (WGS) entry which is preliminary data.</text>
</comment>
<feature type="non-terminal residue" evidence="3">
    <location>
        <position position="1"/>
    </location>
</feature>